<keyword evidence="4" id="KW-1185">Reference proteome</keyword>
<accession>A0A7S4EBX5</accession>
<evidence type="ECO:0000313" key="2">
    <source>
        <dbReference type="EMBL" id="CAE0702412.1"/>
    </source>
</evidence>
<name>A0A7S4EBX5_9STRA</name>
<dbReference type="InterPro" id="IPR050491">
    <property type="entry name" value="AmpC-like"/>
</dbReference>
<protein>
    <recommendedName>
        <fullName evidence="1">Beta-lactamase-related domain-containing protein</fullName>
    </recommendedName>
</protein>
<dbReference type="Proteomes" id="UP000789595">
    <property type="component" value="Unassembled WGS sequence"/>
</dbReference>
<sequence length="436" mass="46216">MRRLIYAALCAAAAHGITIAPGWEQRLTNELHKIARNESQKYNCSVSIAFRSARGKAAAAFGAVDPTGAPATTSDVFVWGSVTKVVTGASILRLVADGHLALDDAAAPYVDRFLARLGVAWTLGDLWGARNVSSTSIRDLLGMTSSVPDFDTANPCFPQPCKLTDPMRQLLYSTKQPYGPLDLLSLPWVNASWRPPCKAFSPALEPFCYSSTGFMLLGMVLGVFQNATSIAAVDQGVYLPPSIKSRAGFVSNGKPPASYTRVHGIDRTSYDAPPGQTNHEDVFEIPGVFAGWSASDFVGDAQAAADVAFAIYGSKRVTPNADLMIPGNGTKKKAIYGLATFDLASSTGQKGDWGVAYGHMGATYGYQSLIAYFPKLEAAIAVGTSLETDTQQHPSDTLCFAYNKAVDVVYGVAHACSFAAGSYYGGACVCEPIPVS</sequence>
<dbReference type="InterPro" id="IPR012338">
    <property type="entry name" value="Beta-lactam/transpept-like"/>
</dbReference>
<organism evidence="2">
    <name type="scientific">Pelagomonas calceolata</name>
    <dbReference type="NCBI Taxonomy" id="35677"/>
    <lineage>
        <taxon>Eukaryota</taxon>
        <taxon>Sar</taxon>
        <taxon>Stramenopiles</taxon>
        <taxon>Ochrophyta</taxon>
        <taxon>Pelagophyceae</taxon>
        <taxon>Pelagomonadales</taxon>
        <taxon>Pelagomonadaceae</taxon>
        <taxon>Pelagomonas</taxon>
    </lineage>
</organism>
<dbReference type="PANTHER" id="PTHR46825">
    <property type="entry name" value="D-ALANYL-D-ALANINE-CARBOXYPEPTIDASE/ENDOPEPTIDASE AMPH"/>
    <property type="match status" value="1"/>
</dbReference>
<feature type="domain" description="Beta-lactamase-related" evidence="1">
    <location>
        <begin position="60"/>
        <end position="394"/>
    </location>
</feature>
<evidence type="ECO:0000313" key="4">
    <source>
        <dbReference type="Proteomes" id="UP000789595"/>
    </source>
</evidence>
<reference evidence="2" key="1">
    <citation type="submission" date="2021-01" db="EMBL/GenBank/DDBJ databases">
        <authorList>
            <person name="Corre E."/>
            <person name="Pelletier E."/>
            <person name="Niang G."/>
            <person name="Scheremetjew M."/>
            <person name="Finn R."/>
            <person name="Kale V."/>
            <person name="Holt S."/>
            <person name="Cochrane G."/>
            <person name="Meng A."/>
            <person name="Brown T."/>
            <person name="Cohen L."/>
        </authorList>
    </citation>
    <scope>NUCLEOTIDE SEQUENCE</scope>
    <source>
        <strain evidence="2">CCMP1756</strain>
    </source>
</reference>
<evidence type="ECO:0000259" key="1">
    <source>
        <dbReference type="Pfam" id="PF00144"/>
    </source>
</evidence>
<dbReference type="Pfam" id="PF00144">
    <property type="entry name" value="Beta-lactamase"/>
    <property type="match status" value="1"/>
</dbReference>
<proteinExistence type="predicted"/>
<dbReference type="OrthoDB" id="406712at2759"/>
<reference evidence="3" key="2">
    <citation type="submission" date="2021-11" db="EMBL/GenBank/DDBJ databases">
        <authorList>
            <consortium name="Genoscope - CEA"/>
            <person name="William W."/>
        </authorList>
    </citation>
    <scope>NUCLEOTIDE SEQUENCE</scope>
</reference>
<dbReference type="EMBL" id="HBIW01020739">
    <property type="protein sequence ID" value="CAE0702412.1"/>
    <property type="molecule type" value="Transcribed_RNA"/>
</dbReference>
<dbReference type="InterPro" id="IPR001466">
    <property type="entry name" value="Beta-lactam-related"/>
</dbReference>
<evidence type="ECO:0000313" key="3">
    <source>
        <dbReference type="EMBL" id="CAH0368416.1"/>
    </source>
</evidence>
<dbReference type="EMBL" id="CAKKNE010000002">
    <property type="protein sequence ID" value="CAH0368416.1"/>
    <property type="molecule type" value="Genomic_DNA"/>
</dbReference>
<dbReference type="Gene3D" id="3.40.710.10">
    <property type="entry name" value="DD-peptidase/beta-lactamase superfamily"/>
    <property type="match status" value="1"/>
</dbReference>
<dbReference type="SUPFAM" id="SSF56601">
    <property type="entry name" value="beta-lactamase/transpeptidase-like"/>
    <property type="match status" value="1"/>
</dbReference>
<dbReference type="AlphaFoldDB" id="A0A7S4EBX5"/>
<dbReference type="PANTHER" id="PTHR46825:SF9">
    <property type="entry name" value="BETA-LACTAMASE-RELATED DOMAIN-CONTAINING PROTEIN"/>
    <property type="match status" value="1"/>
</dbReference>
<gene>
    <name evidence="2" type="ORF">PCAL00307_LOCUS17857</name>
    <name evidence="3" type="ORF">PECAL_2P14820</name>
</gene>